<dbReference type="GO" id="GO:0016758">
    <property type="term" value="F:hexosyltransferase activity"/>
    <property type="evidence" value="ECO:0007669"/>
    <property type="project" value="UniProtKB-ARBA"/>
</dbReference>
<evidence type="ECO:0000313" key="2">
    <source>
        <dbReference type="EMBL" id="SIS44771.1"/>
    </source>
</evidence>
<keyword evidence="2" id="KW-0808">Transferase</keyword>
<proteinExistence type="predicted"/>
<protein>
    <submittedName>
        <fullName evidence="2">Glycosyltransferase, GT2 family</fullName>
    </submittedName>
</protein>
<organism evidence="2 3">
    <name type="scientific">Kaistella chaponensis</name>
    <dbReference type="NCBI Taxonomy" id="713588"/>
    <lineage>
        <taxon>Bacteria</taxon>
        <taxon>Pseudomonadati</taxon>
        <taxon>Bacteroidota</taxon>
        <taxon>Flavobacteriia</taxon>
        <taxon>Flavobacteriales</taxon>
        <taxon>Weeksellaceae</taxon>
        <taxon>Chryseobacterium group</taxon>
        <taxon>Kaistella</taxon>
    </lineage>
</organism>
<dbReference type="EMBL" id="FTOI01000001">
    <property type="protein sequence ID" value="SIS44771.1"/>
    <property type="molecule type" value="Genomic_DNA"/>
</dbReference>
<dbReference type="Pfam" id="PF00535">
    <property type="entry name" value="Glycos_transf_2"/>
    <property type="match status" value="1"/>
</dbReference>
<dbReference type="STRING" id="713588.SAMN05421789_101155"/>
<dbReference type="InterPro" id="IPR029044">
    <property type="entry name" value="Nucleotide-diphossugar_trans"/>
</dbReference>
<reference evidence="3" key="1">
    <citation type="submission" date="2017-01" db="EMBL/GenBank/DDBJ databases">
        <authorList>
            <person name="Varghese N."/>
            <person name="Submissions S."/>
        </authorList>
    </citation>
    <scope>NUCLEOTIDE SEQUENCE [LARGE SCALE GENOMIC DNA]</scope>
    <source>
        <strain evidence="3">DSM 23145</strain>
    </source>
</reference>
<dbReference type="Proteomes" id="UP000185839">
    <property type="component" value="Unassembled WGS sequence"/>
</dbReference>
<keyword evidence="3" id="KW-1185">Reference proteome</keyword>
<accession>A0A1N7J698</accession>
<dbReference type="InterPro" id="IPR001173">
    <property type="entry name" value="Glyco_trans_2-like"/>
</dbReference>
<dbReference type="CDD" id="cd00761">
    <property type="entry name" value="Glyco_tranf_GTA_type"/>
    <property type="match status" value="1"/>
</dbReference>
<dbReference type="PANTHER" id="PTHR22916:SF3">
    <property type="entry name" value="UDP-GLCNAC:BETAGAL BETA-1,3-N-ACETYLGLUCOSAMINYLTRANSFERASE-LIKE PROTEIN 1"/>
    <property type="match status" value="1"/>
</dbReference>
<evidence type="ECO:0000259" key="1">
    <source>
        <dbReference type="Pfam" id="PF00535"/>
    </source>
</evidence>
<sequence length="334" mass="39062">MHSTPLISIIIPNYNHALYLKQRIDSVLNQTFQDFELIILDDCSTDSSREIIELYRGNPKILQIIYNKKNSGGVFKQWIKGIEKAKGEYVWIAESDDYSADTFLEETLKVLKNDPALGMVFTNSNTVTNKGAFLTTTAESKNGTYAKLATDGNIIDRHNVSSFLISEMIIENAGCVLFRKKSLLSLNFLELEKYINTGDRFAYVGIALNAQVRYIPKALNFMRSHEHNTTKKSFENGNIHKDRLRVLNYYFNDMDNYTSNRENIVAFYKTNYLSFIHYGEYQDNITLLRKLKERKEIRTRFYQLVWFNLFLFKRVDLKSKILKGIYYRILLMQK</sequence>
<feature type="domain" description="Glycosyltransferase 2-like" evidence="1">
    <location>
        <begin position="8"/>
        <end position="158"/>
    </location>
</feature>
<dbReference type="Gene3D" id="3.90.550.10">
    <property type="entry name" value="Spore Coat Polysaccharide Biosynthesis Protein SpsA, Chain A"/>
    <property type="match status" value="1"/>
</dbReference>
<dbReference type="PANTHER" id="PTHR22916">
    <property type="entry name" value="GLYCOSYLTRANSFERASE"/>
    <property type="match status" value="1"/>
</dbReference>
<name>A0A1N7J698_9FLAO</name>
<dbReference type="AlphaFoldDB" id="A0A1N7J698"/>
<gene>
    <name evidence="2" type="ORF">SAMN05421789_101155</name>
</gene>
<dbReference type="OrthoDB" id="635429at2"/>
<evidence type="ECO:0000313" key="3">
    <source>
        <dbReference type="Proteomes" id="UP000185839"/>
    </source>
</evidence>
<dbReference type="SUPFAM" id="SSF53448">
    <property type="entry name" value="Nucleotide-diphospho-sugar transferases"/>
    <property type="match status" value="1"/>
</dbReference>
<dbReference type="RefSeq" id="WP_076384368.1">
    <property type="nucleotide sequence ID" value="NZ_FTOI01000001.1"/>
</dbReference>